<gene>
    <name evidence="2" type="ORF">P4O66_022403</name>
</gene>
<dbReference type="AlphaFoldDB" id="A0AAD8ZMD9"/>
<protein>
    <submittedName>
        <fullName evidence="2">Uncharacterized protein</fullName>
    </submittedName>
</protein>
<dbReference type="EMBL" id="JAROKS010000008">
    <property type="protein sequence ID" value="KAK1801757.1"/>
    <property type="molecule type" value="Genomic_DNA"/>
</dbReference>
<proteinExistence type="predicted"/>
<dbReference type="Proteomes" id="UP001239994">
    <property type="component" value="Unassembled WGS sequence"/>
</dbReference>
<evidence type="ECO:0000313" key="2">
    <source>
        <dbReference type="EMBL" id="KAK1801757.1"/>
    </source>
</evidence>
<reference evidence="2" key="1">
    <citation type="submission" date="2023-03" db="EMBL/GenBank/DDBJ databases">
        <title>Electrophorus voltai genome.</title>
        <authorList>
            <person name="Bian C."/>
        </authorList>
    </citation>
    <scope>NUCLEOTIDE SEQUENCE</scope>
    <source>
        <strain evidence="2">CB-2022</strain>
        <tissue evidence="2">Muscle</tissue>
    </source>
</reference>
<evidence type="ECO:0000313" key="3">
    <source>
        <dbReference type="Proteomes" id="UP001239994"/>
    </source>
</evidence>
<name>A0AAD8ZMD9_9TELE</name>
<evidence type="ECO:0000256" key="1">
    <source>
        <dbReference type="SAM" id="MobiDB-lite"/>
    </source>
</evidence>
<feature type="region of interest" description="Disordered" evidence="1">
    <location>
        <begin position="141"/>
        <end position="169"/>
    </location>
</feature>
<sequence>MLLNVVLYLDRKMALFTLPTACEVFLRVIDAPTVQQIPVACACGHDAFSLRHACATRTTFNHATISKRLSTQWHIKPSSVFQGMKLLLALQIDADSPFSTDGGRCREVGGYVGDLLCHLQLFPLWGWTEALPMEKEGSNDATVLYGPGTGTPWRPHLDPERQAGMQAAS</sequence>
<keyword evidence="3" id="KW-1185">Reference proteome</keyword>
<accession>A0AAD8ZMD9</accession>
<organism evidence="2 3">
    <name type="scientific">Electrophorus voltai</name>
    <dbReference type="NCBI Taxonomy" id="2609070"/>
    <lineage>
        <taxon>Eukaryota</taxon>
        <taxon>Metazoa</taxon>
        <taxon>Chordata</taxon>
        <taxon>Craniata</taxon>
        <taxon>Vertebrata</taxon>
        <taxon>Euteleostomi</taxon>
        <taxon>Actinopterygii</taxon>
        <taxon>Neopterygii</taxon>
        <taxon>Teleostei</taxon>
        <taxon>Ostariophysi</taxon>
        <taxon>Gymnotiformes</taxon>
        <taxon>Gymnotoidei</taxon>
        <taxon>Gymnotidae</taxon>
        <taxon>Electrophorus</taxon>
    </lineage>
</organism>
<comment type="caution">
    <text evidence="2">The sequence shown here is derived from an EMBL/GenBank/DDBJ whole genome shotgun (WGS) entry which is preliminary data.</text>
</comment>